<comment type="caution">
    <text evidence="4">The sequence shown here is derived from an EMBL/GenBank/DDBJ whole genome shotgun (WGS) entry which is preliminary data.</text>
</comment>
<evidence type="ECO:0000313" key="5">
    <source>
        <dbReference type="Proteomes" id="UP000031802"/>
    </source>
</evidence>
<dbReference type="InterPro" id="IPR000037">
    <property type="entry name" value="SsrA-bd_prot"/>
</dbReference>
<evidence type="ECO:0000313" key="4">
    <source>
        <dbReference type="EMBL" id="KGE15102.1"/>
    </source>
</evidence>
<dbReference type="eggNOG" id="COG0691">
    <property type="taxonomic scope" value="Bacteria"/>
</dbReference>
<reference evidence="4 5" key="2">
    <citation type="journal article" date="2015" name="PLoS ONE">
        <title>Whole-Genome Optical Mapping and Finished Genome Sequence of Sphingobacterium deserti sp. nov., a New Species Isolated from the Western Desert of China.</title>
        <authorList>
            <person name="Teng C."/>
            <person name="Zhou Z."/>
            <person name="Molnar I."/>
            <person name="Li X."/>
            <person name="Tang R."/>
            <person name="Chen M."/>
            <person name="Wang L."/>
            <person name="Su S."/>
            <person name="Zhang W."/>
            <person name="Lin M."/>
        </authorList>
    </citation>
    <scope>NUCLEOTIDE SEQUENCE [LARGE SCALE GENOMIC DNA]</scope>
    <source>
        <strain evidence="5">ACCC05744</strain>
    </source>
</reference>
<dbReference type="SUPFAM" id="SSF74982">
    <property type="entry name" value="Small protein B (SmpB)"/>
    <property type="match status" value="1"/>
</dbReference>
<evidence type="ECO:0000256" key="2">
    <source>
        <dbReference type="ARBA" id="ARBA00022884"/>
    </source>
</evidence>
<dbReference type="GO" id="GO:0070929">
    <property type="term" value="P:trans-translation"/>
    <property type="evidence" value="ECO:0007669"/>
    <property type="project" value="UniProtKB-UniRule"/>
</dbReference>
<dbReference type="NCBIfam" id="NF003843">
    <property type="entry name" value="PRK05422.1"/>
    <property type="match status" value="1"/>
</dbReference>
<dbReference type="EMBL" id="JJMU01000019">
    <property type="protein sequence ID" value="KGE15102.1"/>
    <property type="molecule type" value="Genomic_DNA"/>
</dbReference>
<keyword evidence="1 3" id="KW-0963">Cytoplasm</keyword>
<evidence type="ECO:0000256" key="3">
    <source>
        <dbReference type="HAMAP-Rule" id="MF_00023"/>
    </source>
</evidence>
<dbReference type="PANTHER" id="PTHR30308">
    <property type="entry name" value="TMRNA-BINDING COMPONENT OF TRANS-TRANSLATION TAGGING COMPLEX"/>
    <property type="match status" value="1"/>
</dbReference>
<dbReference type="GO" id="GO:0070930">
    <property type="term" value="P:trans-translation-dependent protein tagging"/>
    <property type="evidence" value="ECO:0007669"/>
    <property type="project" value="TreeGrafter"/>
</dbReference>
<evidence type="ECO:0000256" key="1">
    <source>
        <dbReference type="ARBA" id="ARBA00022490"/>
    </source>
</evidence>
<dbReference type="STRING" id="1229276.DI53_1100"/>
<proteinExistence type="inferred from homology"/>
<reference evidence="5" key="1">
    <citation type="submission" date="2014-04" db="EMBL/GenBank/DDBJ databases">
        <title>Whole-Genome optical mapping and complete genome sequence of Sphingobacterium deserti sp. nov., a new spaces isolated from desert in the west of China.</title>
        <authorList>
            <person name="Teng C."/>
            <person name="Zhou Z."/>
            <person name="Li X."/>
            <person name="Chen M."/>
            <person name="Lin M."/>
            <person name="Wang L."/>
            <person name="Su S."/>
            <person name="Zhang C."/>
            <person name="Zhang W."/>
        </authorList>
    </citation>
    <scope>NUCLEOTIDE SEQUENCE [LARGE SCALE GENOMIC DNA]</scope>
    <source>
        <strain evidence="5">ACCC05744</strain>
    </source>
</reference>
<comment type="subcellular location">
    <subcellularLocation>
        <location evidence="3">Cytoplasm</location>
    </subcellularLocation>
    <text evidence="3">The tmRNA-SmpB complex associates with stalled 70S ribosomes.</text>
</comment>
<name>A0A0B8T1S0_9SPHI</name>
<dbReference type="Gene3D" id="2.40.280.10">
    <property type="match status" value="1"/>
</dbReference>
<keyword evidence="2 3" id="KW-0694">RNA-binding</keyword>
<sequence length="171" mass="20137">MQLKFRPKLKFTIFAVCKDKMGISGNINIKNKRASFEYHLLDRYTAGIRLLGTEIKSIREAKANINDSFCSFLEDGLYIRNMHIAEYSFGSFYNHEAKRDRQLLLTKRELKKLKEKGEEKGFTIVPLRIFISERGFAKVEIALAQGKKDFDKRETIKERESKRELDRVMKY</sequence>
<organism evidence="4 5">
    <name type="scientific">Sphingobacterium deserti</name>
    <dbReference type="NCBI Taxonomy" id="1229276"/>
    <lineage>
        <taxon>Bacteria</taxon>
        <taxon>Pseudomonadati</taxon>
        <taxon>Bacteroidota</taxon>
        <taxon>Sphingobacteriia</taxon>
        <taxon>Sphingobacteriales</taxon>
        <taxon>Sphingobacteriaceae</taxon>
        <taxon>Sphingobacterium</taxon>
    </lineage>
</organism>
<dbReference type="AlphaFoldDB" id="A0A0B8T1S0"/>
<dbReference type="PROSITE" id="PS01317">
    <property type="entry name" value="SSRP"/>
    <property type="match status" value="1"/>
</dbReference>
<dbReference type="InterPro" id="IPR020081">
    <property type="entry name" value="SsrA-bd_prot_CS"/>
</dbReference>
<dbReference type="HAMAP" id="MF_00023">
    <property type="entry name" value="SmpB"/>
    <property type="match status" value="1"/>
</dbReference>
<protein>
    <recommendedName>
        <fullName evidence="3">SsrA-binding protein</fullName>
    </recommendedName>
    <alternativeName>
        <fullName evidence="3">Small protein B</fullName>
    </alternativeName>
</protein>
<gene>
    <name evidence="3" type="primary">smpB</name>
    <name evidence="4" type="ORF">DI53_1100</name>
</gene>
<dbReference type="Proteomes" id="UP000031802">
    <property type="component" value="Unassembled WGS sequence"/>
</dbReference>
<keyword evidence="5" id="KW-1185">Reference proteome</keyword>
<dbReference type="PATRIC" id="fig|1229276.3.peg.1138"/>
<dbReference type="PANTHER" id="PTHR30308:SF2">
    <property type="entry name" value="SSRA-BINDING PROTEIN"/>
    <property type="match status" value="1"/>
</dbReference>
<dbReference type="InterPro" id="IPR023620">
    <property type="entry name" value="SmpB"/>
</dbReference>
<dbReference type="GO" id="GO:0005829">
    <property type="term" value="C:cytosol"/>
    <property type="evidence" value="ECO:0007669"/>
    <property type="project" value="TreeGrafter"/>
</dbReference>
<dbReference type="NCBIfam" id="TIGR00086">
    <property type="entry name" value="smpB"/>
    <property type="match status" value="1"/>
</dbReference>
<comment type="function">
    <text evidence="3">Required for rescue of stalled ribosomes mediated by trans-translation. Binds to transfer-messenger RNA (tmRNA), required for stable association of tmRNA with ribosomes. tmRNA and SmpB together mimic tRNA shape, replacing the anticodon stem-loop with SmpB. tmRNA is encoded by the ssrA gene; the 2 termini fold to resemble tRNA(Ala) and it encodes a 'tag peptide', a short internal open reading frame. During trans-translation Ala-aminoacylated tmRNA acts like a tRNA, entering the A-site of stalled ribosomes, displacing the stalled mRNA. The ribosome then switches to translate the ORF on the tmRNA; the nascent peptide is terminated with the 'tag peptide' encoded by the tmRNA and targeted for degradation. The ribosome is freed to recommence translation, which seems to be the essential function of trans-translation.</text>
</comment>
<dbReference type="GO" id="GO:0003723">
    <property type="term" value="F:RNA binding"/>
    <property type="evidence" value="ECO:0007669"/>
    <property type="project" value="UniProtKB-UniRule"/>
</dbReference>
<dbReference type="Pfam" id="PF01668">
    <property type="entry name" value="SmpB"/>
    <property type="match status" value="1"/>
</dbReference>
<comment type="similarity">
    <text evidence="3">Belongs to the SmpB family.</text>
</comment>
<accession>A0A0B8T1S0</accession>